<keyword evidence="2 3" id="KW-0802">TPR repeat</keyword>
<dbReference type="EMBL" id="GL832959">
    <property type="protein sequence ID" value="EGD81692.1"/>
    <property type="molecule type" value="Genomic_DNA"/>
</dbReference>
<dbReference type="PANTHER" id="PTHR45641:SF19">
    <property type="entry name" value="NEPHROCYSTIN-3"/>
    <property type="match status" value="1"/>
</dbReference>
<dbReference type="AlphaFoldDB" id="F2U240"/>
<dbReference type="Pfam" id="PF13181">
    <property type="entry name" value="TPR_8"/>
    <property type="match status" value="1"/>
</dbReference>
<dbReference type="SMART" id="SM00028">
    <property type="entry name" value="TPR"/>
    <property type="match status" value="5"/>
</dbReference>
<dbReference type="RefSeq" id="XP_004996896.1">
    <property type="nucleotide sequence ID" value="XM_004996839.1"/>
</dbReference>
<evidence type="ECO:0000313" key="6">
    <source>
        <dbReference type="Proteomes" id="UP000007799"/>
    </source>
</evidence>
<dbReference type="OMA" id="ACITHLA"/>
<evidence type="ECO:0000256" key="2">
    <source>
        <dbReference type="ARBA" id="ARBA00022803"/>
    </source>
</evidence>
<dbReference type="InterPro" id="IPR011990">
    <property type="entry name" value="TPR-like_helical_dom_sf"/>
</dbReference>
<protein>
    <submittedName>
        <fullName evidence="5">Uncharacterized protein</fullName>
    </submittedName>
</protein>
<sequence length="323" mass="36205">MLWADMSGRRSTTSHVDVDRLRLLFRRAQAKKSPPLILKYGLKLGKRLRKEKQHEEATDVLSATLLNQMDNVGEDHADTALVLVALGDVFEAKGNYARAVTYFNKALPIQEAQLGKDHDTTTKTALKLASIQSHQEEYYDKALEAYREALQIKLDNVGELHPSTAVTLINLGLVCKQQGDMPRALEYLTHALTIRSRVFGTTHVETAACITHLADLYRVEGSYDKALEYYKWSLSIQEAHERPRHRAIADCLYNIALIHKHLRAYSDSQQAFTQAAQHFTIALGADDAETLDCVAQAERARTLAGRETPQHLSQADNEAETAI</sequence>
<evidence type="ECO:0000256" key="3">
    <source>
        <dbReference type="PROSITE-ProRule" id="PRU00339"/>
    </source>
</evidence>
<dbReference type="eggNOG" id="KOG1840">
    <property type="taxonomic scope" value="Eukaryota"/>
</dbReference>
<feature type="repeat" description="TPR" evidence="3">
    <location>
        <begin position="207"/>
        <end position="240"/>
    </location>
</feature>
<dbReference type="OrthoDB" id="5986190at2759"/>
<reference evidence="5" key="1">
    <citation type="submission" date="2009-08" db="EMBL/GenBank/DDBJ databases">
        <title>Annotation of Salpingoeca rosetta.</title>
        <authorList>
            <consortium name="The Broad Institute Genome Sequencing Platform"/>
            <person name="Russ C."/>
            <person name="Cuomo C."/>
            <person name="Burger G."/>
            <person name="Gray M.W."/>
            <person name="Holland P.W.H."/>
            <person name="King N."/>
            <person name="Lang F.B.F."/>
            <person name="Roger A.J."/>
            <person name="Ruiz-Trillo I."/>
            <person name="Young S.K."/>
            <person name="Zeng Q."/>
            <person name="Gargeya S."/>
            <person name="Alvarado L."/>
            <person name="Berlin A."/>
            <person name="Chapman S.B."/>
            <person name="Chen Z."/>
            <person name="Freedman E."/>
            <person name="Gellesch M."/>
            <person name="Goldberg J."/>
            <person name="Griggs A."/>
            <person name="Gujja S."/>
            <person name="Heilman E."/>
            <person name="Heiman D."/>
            <person name="Howarth C."/>
            <person name="Mehta T."/>
            <person name="Neiman D."/>
            <person name="Pearson M."/>
            <person name="Roberts A."/>
            <person name="Saif S."/>
            <person name="Shea T."/>
            <person name="Shenoy N."/>
            <person name="Sisk P."/>
            <person name="Stolte C."/>
            <person name="Sykes S."/>
            <person name="White J."/>
            <person name="Yandava C."/>
            <person name="Haas B."/>
            <person name="Nusbaum C."/>
            <person name="Birren B."/>
        </authorList>
    </citation>
    <scope>NUCLEOTIDE SEQUENCE</scope>
    <source>
        <strain evidence="5">ATCC 50818</strain>
    </source>
</reference>
<dbReference type="PANTHER" id="PTHR45641">
    <property type="entry name" value="TETRATRICOPEPTIDE REPEAT PROTEIN (AFU_ORTHOLOGUE AFUA_6G03870)"/>
    <property type="match status" value="1"/>
</dbReference>
<evidence type="ECO:0000256" key="4">
    <source>
        <dbReference type="SAM" id="MobiDB-lite"/>
    </source>
</evidence>
<feature type="region of interest" description="Disordered" evidence="4">
    <location>
        <begin position="304"/>
        <end position="323"/>
    </location>
</feature>
<evidence type="ECO:0000256" key="1">
    <source>
        <dbReference type="ARBA" id="ARBA00022737"/>
    </source>
</evidence>
<dbReference type="Gene3D" id="1.25.40.10">
    <property type="entry name" value="Tetratricopeptide repeat domain"/>
    <property type="match status" value="2"/>
</dbReference>
<dbReference type="PROSITE" id="PS50005">
    <property type="entry name" value="TPR"/>
    <property type="match status" value="2"/>
</dbReference>
<keyword evidence="6" id="KW-1185">Reference proteome</keyword>
<dbReference type="KEGG" id="sre:PTSG_02405"/>
<dbReference type="InterPro" id="IPR019734">
    <property type="entry name" value="TPR_rpt"/>
</dbReference>
<name>F2U240_SALR5</name>
<dbReference type="STRING" id="946362.F2U240"/>
<dbReference type="Proteomes" id="UP000007799">
    <property type="component" value="Unassembled WGS sequence"/>
</dbReference>
<proteinExistence type="predicted"/>
<dbReference type="Pfam" id="PF13424">
    <property type="entry name" value="TPR_12"/>
    <property type="match status" value="2"/>
</dbReference>
<accession>F2U240</accession>
<dbReference type="GeneID" id="16077488"/>
<organism evidence="5 6">
    <name type="scientific">Salpingoeca rosetta (strain ATCC 50818 / BSB-021)</name>
    <dbReference type="NCBI Taxonomy" id="946362"/>
    <lineage>
        <taxon>Eukaryota</taxon>
        <taxon>Choanoflagellata</taxon>
        <taxon>Craspedida</taxon>
        <taxon>Salpingoecidae</taxon>
        <taxon>Salpingoeca</taxon>
    </lineage>
</organism>
<gene>
    <name evidence="5" type="ORF">PTSG_02405</name>
</gene>
<feature type="repeat" description="TPR" evidence="3">
    <location>
        <begin position="80"/>
        <end position="113"/>
    </location>
</feature>
<dbReference type="SUPFAM" id="SSF48452">
    <property type="entry name" value="TPR-like"/>
    <property type="match status" value="2"/>
</dbReference>
<dbReference type="InParanoid" id="F2U240"/>
<evidence type="ECO:0000313" key="5">
    <source>
        <dbReference type="EMBL" id="EGD81692.1"/>
    </source>
</evidence>
<keyword evidence="1" id="KW-0677">Repeat</keyword>